<proteinExistence type="predicted"/>
<gene>
    <name evidence="1" type="ORF">RCL2_000360100</name>
</gene>
<accession>A0A8H3KUJ7</accession>
<comment type="caution">
    <text evidence="1">The sequence shown here is derived from an EMBL/GenBank/DDBJ whole genome shotgun (WGS) entry which is preliminary data.</text>
</comment>
<dbReference type="Proteomes" id="UP000615446">
    <property type="component" value="Unassembled WGS sequence"/>
</dbReference>
<reference evidence="1" key="1">
    <citation type="submission" date="2019-10" db="EMBL/GenBank/DDBJ databases">
        <title>Conservation and host-specific expression of non-tandemly repeated heterogenous ribosome RNA gene in arbuscular mycorrhizal fungi.</title>
        <authorList>
            <person name="Maeda T."/>
            <person name="Kobayashi Y."/>
            <person name="Nakagawa T."/>
            <person name="Ezawa T."/>
            <person name="Yamaguchi K."/>
            <person name="Bino T."/>
            <person name="Nishimoto Y."/>
            <person name="Shigenobu S."/>
            <person name="Kawaguchi M."/>
        </authorList>
    </citation>
    <scope>NUCLEOTIDE SEQUENCE</scope>
    <source>
        <strain evidence="1">HR1</strain>
    </source>
</reference>
<name>A0A8H3KUJ7_9GLOM</name>
<sequence length="79" mass="9559">MMTNTSFRMDLKKRCGQVIQKLRHRNTYYGLSILVYNRIRKKEKIIVVKETDIFKKQILLNKITQLSLYVKILMIKLKK</sequence>
<organism evidence="1 2">
    <name type="scientific">Rhizophagus clarus</name>
    <dbReference type="NCBI Taxonomy" id="94130"/>
    <lineage>
        <taxon>Eukaryota</taxon>
        <taxon>Fungi</taxon>
        <taxon>Fungi incertae sedis</taxon>
        <taxon>Mucoromycota</taxon>
        <taxon>Glomeromycotina</taxon>
        <taxon>Glomeromycetes</taxon>
        <taxon>Glomerales</taxon>
        <taxon>Glomeraceae</taxon>
        <taxon>Rhizophagus</taxon>
    </lineage>
</organism>
<evidence type="ECO:0000313" key="2">
    <source>
        <dbReference type="Proteomes" id="UP000615446"/>
    </source>
</evidence>
<protein>
    <submittedName>
        <fullName evidence="1">Uncharacterized protein</fullName>
    </submittedName>
</protein>
<dbReference type="AlphaFoldDB" id="A0A8H3KUJ7"/>
<evidence type="ECO:0000313" key="1">
    <source>
        <dbReference type="EMBL" id="GES76193.1"/>
    </source>
</evidence>
<dbReference type="EMBL" id="BLAL01000019">
    <property type="protein sequence ID" value="GES76193.1"/>
    <property type="molecule type" value="Genomic_DNA"/>
</dbReference>